<dbReference type="Proteomes" id="UP000196560">
    <property type="component" value="Unassembled WGS sequence"/>
</dbReference>
<organism evidence="3 4">
    <name type="scientific">Enorma massiliensis</name>
    <dbReference type="NCBI Taxonomy" id="1472761"/>
    <lineage>
        <taxon>Bacteria</taxon>
        <taxon>Bacillati</taxon>
        <taxon>Actinomycetota</taxon>
        <taxon>Coriobacteriia</taxon>
        <taxon>Coriobacteriales</taxon>
        <taxon>Coriobacteriaceae</taxon>
        <taxon>Enorma</taxon>
    </lineage>
</organism>
<keyword evidence="2" id="KW-0812">Transmembrane</keyword>
<feature type="transmembrane region" description="Helical" evidence="2">
    <location>
        <begin position="262"/>
        <end position="281"/>
    </location>
</feature>
<feature type="region of interest" description="Disordered" evidence="1">
    <location>
        <begin position="101"/>
        <end position="129"/>
    </location>
</feature>
<dbReference type="eggNOG" id="ENOG5031UH6">
    <property type="taxonomic scope" value="Bacteria"/>
</dbReference>
<evidence type="ECO:0000256" key="2">
    <source>
        <dbReference type="SAM" id="Phobius"/>
    </source>
</evidence>
<dbReference type="EMBL" id="NFHO01000011">
    <property type="protein sequence ID" value="OUN41778.1"/>
    <property type="molecule type" value="Genomic_DNA"/>
</dbReference>
<name>A0A1Y3U3H8_9ACTN</name>
<sequence>MIPSIDQLAAMLIGLTIAWGVPVVYLLLCVISDRRARARAVPLPADIDATPTAPNLHPVLLGALRCHDETSRGNESNAYETALGAVVTMIGRGEVRFEDKAPRGAADAESTLLEDGEEGPVVAENHRRRRRRKAVRDERVHAFGAHLWLTCPSQEARGASASDNRARARSGSEQQYDADALRLVMPPQASRANLEELYSRASDAYRPLGSFLVLMADDLVALGLTRRPGALYRIVFSWPVTVFTCLWCLFGPALALLEPGTAGSAVACVMMIAVMLGRAMLVDLGTRLTPEGARVLAQGHANVRWAECLSRGTIAPPSRLSPDEVTRLLATLLAMGRHDLAGDVADCLMSSGYARVLDSPHARQAIDFCMRRPFIDTSVMRKDLSPADLLIESIDKTVEIMRG</sequence>
<dbReference type="RefSeq" id="WP_087186911.1">
    <property type="nucleotide sequence ID" value="NZ_NFHO01000011.1"/>
</dbReference>
<keyword evidence="2" id="KW-0472">Membrane</keyword>
<evidence type="ECO:0000313" key="4">
    <source>
        <dbReference type="Proteomes" id="UP000196560"/>
    </source>
</evidence>
<keyword evidence="2" id="KW-1133">Transmembrane helix</keyword>
<evidence type="ECO:0000313" key="3">
    <source>
        <dbReference type="EMBL" id="OUN41778.1"/>
    </source>
</evidence>
<protein>
    <recommendedName>
        <fullName evidence="5">DUF2207 domain-containing protein</fullName>
    </recommendedName>
</protein>
<evidence type="ECO:0000256" key="1">
    <source>
        <dbReference type="SAM" id="MobiDB-lite"/>
    </source>
</evidence>
<reference evidence="4" key="1">
    <citation type="submission" date="2017-04" db="EMBL/GenBank/DDBJ databases">
        <title>Function of individual gut microbiota members based on whole genome sequencing of pure cultures obtained from chicken caecum.</title>
        <authorList>
            <person name="Medvecky M."/>
            <person name="Cejkova D."/>
            <person name="Polansky O."/>
            <person name="Karasova D."/>
            <person name="Kubasova T."/>
            <person name="Cizek A."/>
            <person name="Rychlik I."/>
        </authorList>
    </citation>
    <scope>NUCLEOTIDE SEQUENCE [LARGE SCALE GENOMIC DNA]</scope>
    <source>
        <strain evidence="4">An70</strain>
    </source>
</reference>
<accession>A0A1Y3U3H8</accession>
<feature type="transmembrane region" description="Helical" evidence="2">
    <location>
        <begin position="234"/>
        <end position="256"/>
    </location>
</feature>
<feature type="transmembrane region" description="Helical" evidence="2">
    <location>
        <begin position="12"/>
        <end position="31"/>
    </location>
</feature>
<keyword evidence="4" id="KW-1185">Reference proteome</keyword>
<dbReference type="AlphaFoldDB" id="A0A1Y3U3H8"/>
<proteinExistence type="predicted"/>
<gene>
    <name evidence="3" type="ORF">B5G21_09060</name>
</gene>
<comment type="caution">
    <text evidence="3">The sequence shown here is derived from an EMBL/GenBank/DDBJ whole genome shotgun (WGS) entry which is preliminary data.</text>
</comment>
<evidence type="ECO:0008006" key="5">
    <source>
        <dbReference type="Google" id="ProtNLM"/>
    </source>
</evidence>